<keyword evidence="9" id="KW-1185">Reference proteome</keyword>
<dbReference type="Pfam" id="PF12823">
    <property type="entry name" value="DUF3817"/>
    <property type="match status" value="1"/>
</dbReference>
<evidence type="ECO:0000256" key="5">
    <source>
        <dbReference type="ARBA" id="ARBA00023136"/>
    </source>
</evidence>
<keyword evidence="3 6" id="KW-0812">Transmembrane</keyword>
<feature type="transmembrane region" description="Helical" evidence="6">
    <location>
        <begin position="69"/>
        <end position="88"/>
    </location>
</feature>
<dbReference type="GO" id="GO:0005886">
    <property type="term" value="C:plasma membrane"/>
    <property type="evidence" value="ECO:0007669"/>
    <property type="project" value="UniProtKB-SubCell"/>
</dbReference>
<accession>A0A919PK52</accession>
<proteinExistence type="predicted"/>
<feature type="domain" description="DUF3817" evidence="7">
    <location>
        <begin position="7"/>
        <end position="94"/>
    </location>
</feature>
<feature type="transmembrane region" description="Helical" evidence="6">
    <location>
        <begin position="12"/>
        <end position="32"/>
    </location>
</feature>
<dbReference type="AlphaFoldDB" id="A0A919PK52"/>
<dbReference type="Proteomes" id="UP000660611">
    <property type="component" value="Unassembled WGS sequence"/>
</dbReference>
<keyword evidence="2" id="KW-1003">Cell membrane</keyword>
<keyword evidence="4 6" id="KW-1133">Transmembrane helix</keyword>
<sequence length="107" mass="11516">MPLKNALTRFRVIAWIVGVLLVVLTVGTVLKYTTDDDTIVALVGPAHGFLYMAYLVLAADLARRAKWKLGFTALVLLAGTVPFLSFVAERVVTRRVQSAGALVGSTV</sequence>
<comment type="caution">
    <text evidence="8">The sequence shown here is derived from an EMBL/GenBank/DDBJ whole genome shotgun (WGS) entry which is preliminary data.</text>
</comment>
<reference evidence="8" key="1">
    <citation type="submission" date="2021-01" db="EMBL/GenBank/DDBJ databases">
        <title>Whole genome shotgun sequence of Dactylosporangium siamense NBRC 106093.</title>
        <authorList>
            <person name="Komaki H."/>
            <person name="Tamura T."/>
        </authorList>
    </citation>
    <scope>NUCLEOTIDE SEQUENCE</scope>
    <source>
        <strain evidence="8">NBRC 106093</strain>
    </source>
</reference>
<evidence type="ECO:0000256" key="6">
    <source>
        <dbReference type="SAM" id="Phobius"/>
    </source>
</evidence>
<feature type="transmembrane region" description="Helical" evidence="6">
    <location>
        <begin position="38"/>
        <end position="57"/>
    </location>
</feature>
<evidence type="ECO:0000256" key="2">
    <source>
        <dbReference type="ARBA" id="ARBA00022475"/>
    </source>
</evidence>
<keyword evidence="5 6" id="KW-0472">Membrane</keyword>
<dbReference type="NCBIfam" id="TIGR03954">
    <property type="entry name" value="integ_memb_HG"/>
    <property type="match status" value="1"/>
</dbReference>
<evidence type="ECO:0000256" key="3">
    <source>
        <dbReference type="ARBA" id="ARBA00022692"/>
    </source>
</evidence>
<evidence type="ECO:0000256" key="4">
    <source>
        <dbReference type="ARBA" id="ARBA00022989"/>
    </source>
</evidence>
<evidence type="ECO:0000259" key="7">
    <source>
        <dbReference type="Pfam" id="PF12823"/>
    </source>
</evidence>
<organism evidence="8 9">
    <name type="scientific">Dactylosporangium siamense</name>
    <dbReference type="NCBI Taxonomy" id="685454"/>
    <lineage>
        <taxon>Bacteria</taxon>
        <taxon>Bacillati</taxon>
        <taxon>Actinomycetota</taxon>
        <taxon>Actinomycetes</taxon>
        <taxon>Micromonosporales</taxon>
        <taxon>Micromonosporaceae</taxon>
        <taxon>Dactylosporangium</taxon>
    </lineage>
</organism>
<name>A0A919PK52_9ACTN</name>
<comment type="subcellular location">
    <subcellularLocation>
        <location evidence="1">Cell membrane</location>
        <topology evidence="1">Multi-pass membrane protein</topology>
    </subcellularLocation>
</comment>
<evidence type="ECO:0000256" key="1">
    <source>
        <dbReference type="ARBA" id="ARBA00004651"/>
    </source>
</evidence>
<evidence type="ECO:0000313" key="8">
    <source>
        <dbReference type="EMBL" id="GIG43643.1"/>
    </source>
</evidence>
<gene>
    <name evidence="8" type="ORF">Dsi01nite_016840</name>
</gene>
<evidence type="ECO:0000313" key="9">
    <source>
        <dbReference type="Proteomes" id="UP000660611"/>
    </source>
</evidence>
<dbReference type="EMBL" id="BONQ01000025">
    <property type="protein sequence ID" value="GIG43643.1"/>
    <property type="molecule type" value="Genomic_DNA"/>
</dbReference>
<dbReference type="PANTHER" id="PTHR40077">
    <property type="entry name" value="MEMBRANE PROTEIN-RELATED"/>
    <property type="match status" value="1"/>
</dbReference>
<dbReference type="InterPro" id="IPR023845">
    <property type="entry name" value="DUF3817_TM"/>
</dbReference>
<dbReference type="PANTHER" id="PTHR40077:SF2">
    <property type="entry name" value="MEMBRANE PROTEIN"/>
    <property type="match status" value="1"/>
</dbReference>
<protein>
    <submittedName>
        <fullName evidence="8">Membrane protein</fullName>
    </submittedName>
</protein>